<evidence type="ECO:0000256" key="4">
    <source>
        <dbReference type="ARBA" id="ARBA00012968"/>
    </source>
</evidence>
<dbReference type="InterPro" id="IPR018109">
    <property type="entry name" value="Folylpolyglutamate_synth_CS"/>
</dbReference>
<organism evidence="15 16">
    <name type="scientific">Desulfonatronospira thiodismutans ASO3-1</name>
    <dbReference type="NCBI Taxonomy" id="555779"/>
    <lineage>
        <taxon>Bacteria</taxon>
        <taxon>Pseudomonadati</taxon>
        <taxon>Thermodesulfobacteriota</taxon>
        <taxon>Desulfovibrionia</taxon>
        <taxon>Desulfovibrionales</taxon>
        <taxon>Desulfonatronovibrionaceae</taxon>
        <taxon>Desulfonatronospira</taxon>
    </lineage>
</organism>
<keyword evidence="7" id="KW-0436">Ligase</keyword>
<proteinExistence type="inferred from homology"/>
<dbReference type="PANTHER" id="PTHR23135:SF18">
    <property type="entry name" value="CYANOPHYCIN SYNTHETASE"/>
    <property type="match status" value="1"/>
</dbReference>
<dbReference type="Pfam" id="PF08245">
    <property type="entry name" value="Mur_ligase_M"/>
    <property type="match status" value="1"/>
</dbReference>
<dbReference type="Pfam" id="PF02875">
    <property type="entry name" value="Mur_ligase_C"/>
    <property type="match status" value="1"/>
</dbReference>
<dbReference type="Pfam" id="PF07478">
    <property type="entry name" value="Dala_Dala_lig_C"/>
    <property type="match status" value="1"/>
</dbReference>
<evidence type="ECO:0000259" key="14">
    <source>
        <dbReference type="PROSITE" id="PS50975"/>
    </source>
</evidence>
<dbReference type="GO" id="GO:0008716">
    <property type="term" value="F:D-alanine-D-alanine ligase activity"/>
    <property type="evidence" value="ECO:0007669"/>
    <property type="project" value="InterPro"/>
</dbReference>
<dbReference type="Gene3D" id="3.90.190.20">
    <property type="entry name" value="Mur ligase, C-terminal domain"/>
    <property type="match status" value="1"/>
</dbReference>
<dbReference type="Pfam" id="PF18921">
    <property type="entry name" value="Cyanophycin_syn"/>
    <property type="match status" value="1"/>
</dbReference>
<dbReference type="PROSITE" id="PS50975">
    <property type="entry name" value="ATP_GRASP"/>
    <property type="match status" value="1"/>
</dbReference>
<dbReference type="InterPro" id="IPR036565">
    <property type="entry name" value="Mur-like_cat_sf"/>
</dbReference>
<dbReference type="GO" id="GO:0071161">
    <property type="term" value="F:cyanophycin synthetase activity (L-arginine-adding)"/>
    <property type="evidence" value="ECO:0007669"/>
    <property type="project" value="UniProtKB-EC"/>
</dbReference>
<dbReference type="InterPro" id="IPR044019">
    <property type="entry name" value="Cyanophycin_syn_N"/>
</dbReference>
<accession>D6SL03</accession>
<evidence type="ECO:0000256" key="12">
    <source>
        <dbReference type="ARBA" id="ARBA00048425"/>
    </source>
</evidence>
<dbReference type="PANTHER" id="PTHR23135">
    <property type="entry name" value="MUR LIGASE FAMILY MEMBER"/>
    <property type="match status" value="1"/>
</dbReference>
<evidence type="ECO:0000256" key="10">
    <source>
        <dbReference type="ARBA" id="ARBA00031353"/>
    </source>
</evidence>
<feature type="domain" description="ATP-grasp" evidence="14">
    <location>
        <begin position="221"/>
        <end position="474"/>
    </location>
</feature>
<dbReference type="eggNOG" id="COG0769">
    <property type="taxonomic scope" value="Bacteria"/>
</dbReference>
<evidence type="ECO:0000256" key="3">
    <source>
        <dbReference type="ARBA" id="ARBA00011738"/>
    </source>
</evidence>
<evidence type="ECO:0000256" key="6">
    <source>
        <dbReference type="ARBA" id="ARBA00022036"/>
    </source>
</evidence>
<dbReference type="Proteomes" id="UP000005496">
    <property type="component" value="Unassembled WGS sequence"/>
</dbReference>
<reference evidence="15" key="1">
    <citation type="submission" date="2010-05" db="EMBL/GenBank/DDBJ databases">
        <title>The draft genome of Desulfonatronospira thiodismutans ASO3-1.</title>
        <authorList>
            <consortium name="US DOE Joint Genome Institute (JGI-PGF)"/>
            <person name="Lucas S."/>
            <person name="Copeland A."/>
            <person name="Lapidus A."/>
            <person name="Cheng J.-F."/>
            <person name="Bruce D."/>
            <person name="Goodwin L."/>
            <person name="Pitluck S."/>
            <person name="Chertkov O."/>
            <person name="Brettin T."/>
            <person name="Detter J.C."/>
            <person name="Han C."/>
            <person name="Land M.L."/>
            <person name="Hauser L."/>
            <person name="Kyrpides N."/>
            <person name="Mikhailova N."/>
            <person name="Muyzer G."/>
            <person name="Woyke T."/>
        </authorList>
    </citation>
    <scope>NUCLEOTIDE SEQUENCE [LARGE SCALE GENOMIC DNA]</scope>
    <source>
        <strain evidence="15">ASO3-1</strain>
    </source>
</reference>
<comment type="catalytic activity">
    <reaction evidence="11">
        <text>[L-4-(L-arginin-2-N-yl)aspartate](n)-L-aspartate + L-arginine + ATP = [L-4-(L-arginin-2-N-yl)aspartate](n+1) + ADP + phosphate + H(+)</text>
        <dbReference type="Rhea" id="RHEA:23888"/>
        <dbReference type="Rhea" id="RHEA-COMP:13732"/>
        <dbReference type="Rhea" id="RHEA-COMP:13733"/>
        <dbReference type="ChEBI" id="CHEBI:15378"/>
        <dbReference type="ChEBI" id="CHEBI:30616"/>
        <dbReference type="ChEBI" id="CHEBI:32682"/>
        <dbReference type="ChEBI" id="CHEBI:43474"/>
        <dbReference type="ChEBI" id="CHEBI:137986"/>
        <dbReference type="ChEBI" id="CHEBI:137990"/>
        <dbReference type="ChEBI" id="CHEBI:456216"/>
        <dbReference type="EC" id="6.3.2.30"/>
    </reaction>
</comment>
<dbReference type="EC" id="6.3.2.29" evidence="5"/>
<name>D6SL03_9BACT</name>
<evidence type="ECO:0000256" key="1">
    <source>
        <dbReference type="ARBA" id="ARBA00003184"/>
    </source>
</evidence>
<evidence type="ECO:0000256" key="13">
    <source>
        <dbReference type="PROSITE-ProRule" id="PRU00409"/>
    </source>
</evidence>
<dbReference type="InterPro" id="IPR036615">
    <property type="entry name" value="Mur_ligase_C_dom_sf"/>
</dbReference>
<dbReference type="SUPFAM" id="SSF53623">
    <property type="entry name" value="MurD-like peptide ligases, catalytic domain"/>
    <property type="match status" value="1"/>
</dbReference>
<dbReference type="PROSITE" id="PS01011">
    <property type="entry name" value="FOLYLPOLYGLU_SYNT_1"/>
    <property type="match status" value="1"/>
</dbReference>
<gene>
    <name evidence="15" type="ORF">Dthio_PD2779</name>
</gene>
<comment type="caution">
    <text evidence="15">The sequence shown here is derived from an EMBL/GenBank/DDBJ whole genome shotgun (WGS) entry which is preliminary data.</text>
</comment>
<evidence type="ECO:0000313" key="15">
    <source>
        <dbReference type="EMBL" id="EFI35364.1"/>
    </source>
</evidence>
<dbReference type="AlphaFoldDB" id="D6SL03"/>
<dbReference type="InterPro" id="IPR011095">
    <property type="entry name" value="Dala_Dala_lig_C"/>
</dbReference>
<dbReference type="NCBIfam" id="TIGR02068">
    <property type="entry name" value="cya_phycin_syn"/>
    <property type="match status" value="1"/>
</dbReference>
<dbReference type="Gene3D" id="3.30.470.20">
    <property type="entry name" value="ATP-grasp fold, B domain"/>
    <property type="match status" value="2"/>
</dbReference>
<comment type="catalytic activity">
    <reaction evidence="12">
        <text>[L-4-(L-arginin-2-N-yl)aspartate](n) + L-aspartate + ATP = [L-4-(L-arginin-2-N-yl)aspartate](n)-L-aspartate + ADP + phosphate + H(+)</text>
        <dbReference type="Rhea" id="RHEA:13277"/>
        <dbReference type="Rhea" id="RHEA-COMP:13728"/>
        <dbReference type="Rhea" id="RHEA-COMP:13733"/>
        <dbReference type="ChEBI" id="CHEBI:15378"/>
        <dbReference type="ChEBI" id="CHEBI:29991"/>
        <dbReference type="ChEBI" id="CHEBI:30616"/>
        <dbReference type="ChEBI" id="CHEBI:43474"/>
        <dbReference type="ChEBI" id="CHEBI:137986"/>
        <dbReference type="ChEBI" id="CHEBI:137990"/>
        <dbReference type="ChEBI" id="CHEBI:456216"/>
        <dbReference type="EC" id="6.3.2.29"/>
    </reaction>
</comment>
<sequence length="888" mass="98097">MKILESRALRGPNYWSSRRHNLIVIRVDLEEMEKYPSNTISGFPENMEKLIPSLYEHRCSRGYEGGFLERLREGTWMGHVMEHVALELQILAGMQCGFGRCTWDGEEGIYSVVFSYEEERAGFYAAEAAFEIVRAMIKGESYDLQKDIQALREIREQERFGPSTASIVHEAKKRHIPVLRLNSYSLVQLGWGIHQQRIQATVTGRTSSIGLEIAFDKEETKNMLHNNGCPVPYGLVVCSAGEVEAAVCRVGFPVVVKPVDGHHGQGATINVQNPENALAAFEAAREYSSRVIVEKCIKGSDFRLLVINYKLAAAAKRVPAHVTGNGRSSIQELIKEVNRDPRRGYGHEKMLTEITVDDMTKRLLELEGLSLDSVLSPGRTLYLKTTANLSTGGVSEDVTDTVHSYNVFLAERVARIIDLDVCGIDVIAPSLAEPLSETGGAIIEVNGAPGFRMHLSPVAGQPRNVAEPVLDMLFPLDHPGRIPIISVTGTNGKTTTTRLIAHIMHMSGKKVGYTTTDGIYIQNRLLYKGDCSGPDSARFVLRDPTVDYAVFETARGGMMRAGLGYDLSDVGVVTNVASDHLGLYGIHTLEQLTRLKCLVAENVQPSGYAVLNADDDYVYSMQENVSCNTAFFSMNAGNPRIKKHCSSGGTAAVYDEGDIILRKGDWSMLVDRVINIPLTYFGKAAFQVQNVLAACLAAFVQEVKVEEIRLGLQTFAPSSAQLPGRMNIFEFEKFKVLIDYAHNPSSMEAMGRFVSSLGMGVSTAILAGTGDRRDKDLQDYGRVAAEYFDRIIVWEDQDYARGRDSMKVMQLIQEGAASSSKKARVLSILDEDHAVDHALQEALPEAIICIFTGRIEAMTAKIKALREKELDLIIAREDIPNISPELRM</sequence>
<dbReference type="EMBL" id="ACJN02000001">
    <property type="protein sequence ID" value="EFI35364.1"/>
    <property type="molecule type" value="Genomic_DNA"/>
</dbReference>
<keyword evidence="9 13" id="KW-0067">ATP-binding</keyword>
<evidence type="ECO:0000256" key="8">
    <source>
        <dbReference type="ARBA" id="ARBA00022741"/>
    </source>
</evidence>
<dbReference type="GO" id="GO:0046872">
    <property type="term" value="F:metal ion binding"/>
    <property type="evidence" value="ECO:0007669"/>
    <property type="project" value="InterPro"/>
</dbReference>
<dbReference type="EC" id="6.3.2.30" evidence="4"/>
<dbReference type="NCBIfam" id="NF010623">
    <property type="entry name" value="PRK14016.1"/>
    <property type="match status" value="1"/>
</dbReference>
<dbReference type="RefSeq" id="WP_008868496.1">
    <property type="nucleotide sequence ID" value="NZ_ACJN02000001.1"/>
</dbReference>
<dbReference type="InterPro" id="IPR004101">
    <property type="entry name" value="Mur_ligase_C"/>
</dbReference>
<comment type="similarity">
    <text evidence="2">In the C-terminal section; belongs to the MurCDEF family.</text>
</comment>
<evidence type="ECO:0000256" key="9">
    <source>
        <dbReference type="ARBA" id="ARBA00022840"/>
    </source>
</evidence>
<dbReference type="Gene3D" id="3.40.1190.10">
    <property type="entry name" value="Mur-like, catalytic domain"/>
    <property type="match status" value="1"/>
</dbReference>
<dbReference type="SUPFAM" id="SSF53244">
    <property type="entry name" value="MurD-like peptide ligases, peptide-binding domain"/>
    <property type="match status" value="1"/>
</dbReference>
<evidence type="ECO:0000256" key="7">
    <source>
        <dbReference type="ARBA" id="ARBA00022598"/>
    </source>
</evidence>
<protein>
    <recommendedName>
        <fullName evidence="6">Cyanophycin synthetase</fullName>
        <ecNumber evidence="5">6.3.2.29</ecNumber>
        <ecNumber evidence="4">6.3.2.30</ecNumber>
    </recommendedName>
    <alternativeName>
        <fullName evidence="10">Cyanophycin synthase</fullName>
    </alternativeName>
</protein>
<comment type="function">
    <text evidence="1">Catalyzes the ATP-dependent polymerization of arginine and aspartate to multi-L-arginyl-poly-L-aspartic acid (cyanophycin; a water-insoluble reserve polymer).</text>
</comment>
<evidence type="ECO:0000256" key="5">
    <source>
        <dbReference type="ARBA" id="ARBA00013005"/>
    </source>
</evidence>
<dbReference type="OrthoDB" id="9803907at2"/>
<dbReference type="SUPFAM" id="SSF56059">
    <property type="entry name" value="Glutathione synthetase ATP-binding domain-like"/>
    <property type="match status" value="1"/>
</dbReference>
<keyword evidence="16" id="KW-1185">Reference proteome</keyword>
<dbReference type="InterPro" id="IPR011761">
    <property type="entry name" value="ATP-grasp"/>
</dbReference>
<comment type="subunit">
    <text evidence="3">Homodimer.</text>
</comment>
<dbReference type="eggNOG" id="COG0189">
    <property type="taxonomic scope" value="Bacteria"/>
</dbReference>
<keyword evidence="8 13" id="KW-0547">Nucleotide-binding</keyword>
<dbReference type="GO" id="GO:0004326">
    <property type="term" value="F:tetrahydrofolylpolyglutamate synthase activity"/>
    <property type="evidence" value="ECO:0007669"/>
    <property type="project" value="InterPro"/>
</dbReference>
<evidence type="ECO:0000313" key="16">
    <source>
        <dbReference type="Proteomes" id="UP000005496"/>
    </source>
</evidence>
<dbReference type="GO" id="GO:0071160">
    <property type="term" value="F:cyanophycin synthetase activity (L-aspartate-adding)"/>
    <property type="evidence" value="ECO:0007669"/>
    <property type="project" value="UniProtKB-EC"/>
</dbReference>
<evidence type="ECO:0000256" key="2">
    <source>
        <dbReference type="ARBA" id="ARBA00009060"/>
    </source>
</evidence>
<dbReference type="InterPro" id="IPR013221">
    <property type="entry name" value="Mur_ligase_cen"/>
</dbReference>
<evidence type="ECO:0000256" key="11">
    <source>
        <dbReference type="ARBA" id="ARBA00048094"/>
    </source>
</evidence>
<dbReference type="GO" id="GO:0005524">
    <property type="term" value="F:ATP binding"/>
    <property type="evidence" value="ECO:0007669"/>
    <property type="project" value="UniProtKB-UniRule"/>
</dbReference>
<dbReference type="InterPro" id="IPR011810">
    <property type="entry name" value="Cya_phycin_syn"/>
</dbReference>